<evidence type="ECO:0000313" key="3">
    <source>
        <dbReference type="Proteomes" id="UP000294239"/>
    </source>
</evidence>
<dbReference type="EMBL" id="SISF01000033">
    <property type="protein sequence ID" value="TBN09569.1"/>
    <property type="molecule type" value="Genomic_DNA"/>
</dbReference>
<reference evidence="2 3" key="1">
    <citation type="submission" date="2019-02" db="EMBL/GenBank/DDBJ databases">
        <title>Current taxonomic status of genus Agrobacterium and description of Agrobacterium cavarae sp. nov. isolated from maize roots.</title>
        <authorList>
            <person name="Flores-Felix J.D."/>
            <person name="Menendez E."/>
            <person name="Ramirez-Bahena M.H."/>
            <person name="Garcia-Fraile P."/>
            <person name="Velazquez E."/>
        </authorList>
    </citation>
    <scope>NUCLEOTIDE SEQUENCE [LARGE SCALE GENOMIC DNA]</scope>
    <source>
        <strain evidence="2 3">RZME10</strain>
    </source>
</reference>
<accession>A0ABY1Y418</accession>
<sequence>MTNAVGNALPSTLIPVLVTGIQPTRVCAARKRSFSPKTWSDWIPVTSTGMRTEVFGAPVNPRQSPSGEDDGEEKLNLNA</sequence>
<evidence type="ECO:0000313" key="2">
    <source>
        <dbReference type="EMBL" id="TBN09569.1"/>
    </source>
</evidence>
<name>A0ABY1Y418_9HYPH</name>
<organism evidence="2 3">
    <name type="scientific">Agrobacterium cavarae</name>
    <dbReference type="NCBI Taxonomy" id="2528239"/>
    <lineage>
        <taxon>Bacteria</taxon>
        <taxon>Pseudomonadati</taxon>
        <taxon>Pseudomonadota</taxon>
        <taxon>Alphaproteobacteria</taxon>
        <taxon>Hyphomicrobiales</taxon>
        <taxon>Rhizobiaceae</taxon>
        <taxon>Rhizobium/Agrobacterium group</taxon>
        <taxon>Agrobacterium</taxon>
    </lineage>
</organism>
<gene>
    <name evidence="2" type="ORF">EYC79_20590</name>
</gene>
<feature type="region of interest" description="Disordered" evidence="1">
    <location>
        <begin position="55"/>
        <end position="79"/>
    </location>
</feature>
<proteinExistence type="predicted"/>
<comment type="caution">
    <text evidence="2">The sequence shown here is derived from an EMBL/GenBank/DDBJ whole genome shotgun (WGS) entry which is preliminary data.</text>
</comment>
<dbReference type="Proteomes" id="UP000294239">
    <property type="component" value="Unassembled WGS sequence"/>
</dbReference>
<keyword evidence="3" id="KW-1185">Reference proteome</keyword>
<protein>
    <submittedName>
        <fullName evidence="2">Uncharacterized protein</fullName>
    </submittedName>
</protein>
<evidence type="ECO:0000256" key="1">
    <source>
        <dbReference type="SAM" id="MobiDB-lite"/>
    </source>
</evidence>